<evidence type="ECO:0000256" key="3">
    <source>
        <dbReference type="ARBA" id="ARBA00022519"/>
    </source>
</evidence>
<comment type="catalytic activity">
    <reaction evidence="11">
        <text>fluoride(in) = fluoride(out)</text>
        <dbReference type="Rhea" id="RHEA:76159"/>
        <dbReference type="ChEBI" id="CHEBI:17051"/>
    </reaction>
    <physiologicalReaction direction="left-to-right" evidence="11">
        <dbReference type="Rhea" id="RHEA:76160"/>
    </physiologicalReaction>
</comment>
<evidence type="ECO:0000256" key="12">
    <source>
        <dbReference type="HAMAP-Rule" id="MF_00454"/>
    </source>
</evidence>
<evidence type="ECO:0000256" key="2">
    <source>
        <dbReference type="ARBA" id="ARBA00022475"/>
    </source>
</evidence>
<comment type="activity regulation">
    <text evidence="12">Na(+) is not transported, but it plays an essential structural role and its presence is essential for fluoride channel function.</text>
</comment>
<dbReference type="Pfam" id="PF02537">
    <property type="entry name" value="CRCB"/>
    <property type="match status" value="1"/>
</dbReference>
<keyword evidence="14" id="KW-1185">Reference proteome</keyword>
<dbReference type="NCBIfam" id="NF010794">
    <property type="entry name" value="PRK14198.1"/>
    <property type="match status" value="1"/>
</dbReference>
<protein>
    <recommendedName>
        <fullName evidence="12">Fluoride-specific ion channel FluC</fullName>
    </recommendedName>
</protein>
<evidence type="ECO:0000313" key="14">
    <source>
        <dbReference type="Proteomes" id="UP000583556"/>
    </source>
</evidence>
<name>A0A7Y0BSB5_9SPHN</name>
<dbReference type="GO" id="GO:0062054">
    <property type="term" value="F:fluoride channel activity"/>
    <property type="evidence" value="ECO:0007669"/>
    <property type="project" value="UniProtKB-UniRule"/>
</dbReference>
<evidence type="ECO:0000256" key="8">
    <source>
        <dbReference type="ARBA" id="ARBA00023136"/>
    </source>
</evidence>
<keyword evidence="5 12" id="KW-1133">Transmembrane helix</keyword>
<proteinExistence type="inferred from homology"/>
<feature type="transmembrane region" description="Helical" evidence="12">
    <location>
        <begin position="102"/>
        <end position="127"/>
    </location>
</feature>
<dbReference type="GO" id="GO:0140114">
    <property type="term" value="P:cellular detoxification of fluoride"/>
    <property type="evidence" value="ECO:0007669"/>
    <property type="project" value="UniProtKB-UniRule"/>
</dbReference>
<comment type="subcellular location">
    <subcellularLocation>
        <location evidence="1 12">Cell membrane</location>
        <topology evidence="1 12">Multi-pass membrane protein</topology>
    </subcellularLocation>
</comment>
<feature type="transmembrane region" description="Helical" evidence="12">
    <location>
        <begin position="71"/>
        <end position="90"/>
    </location>
</feature>
<dbReference type="HAMAP" id="MF_00454">
    <property type="entry name" value="FluC"/>
    <property type="match status" value="1"/>
</dbReference>
<dbReference type="EMBL" id="JABBGM010000009">
    <property type="protein sequence ID" value="NML95395.1"/>
    <property type="molecule type" value="Genomic_DNA"/>
</dbReference>
<evidence type="ECO:0000256" key="5">
    <source>
        <dbReference type="ARBA" id="ARBA00022989"/>
    </source>
</evidence>
<dbReference type="GO" id="GO:0046872">
    <property type="term" value="F:metal ion binding"/>
    <property type="evidence" value="ECO:0007669"/>
    <property type="project" value="UniProtKB-KW"/>
</dbReference>
<keyword evidence="6 12" id="KW-0915">Sodium</keyword>
<dbReference type="NCBIfam" id="TIGR00494">
    <property type="entry name" value="crcB"/>
    <property type="match status" value="1"/>
</dbReference>
<feature type="transmembrane region" description="Helical" evidence="12">
    <location>
        <begin position="43"/>
        <end position="64"/>
    </location>
</feature>
<feature type="binding site" evidence="12">
    <location>
        <position position="85"/>
    </location>
    <ligand>
        <name>Na(+)</name>
        <dbReference type="ChEBI" id="CHEBI:29101"/>
        <note>structural</note>
    </ligand>
</feature>
<dbReference type="GO" id="GO:0005886">
    <property type="term" value="C:plasma membrane"/>
    <property type="evidence" value="ECO:0007669"/>
    <property type="project" value="UniProtKB-SubCell"/>
</dbReference>
<dbReference type="RefSeq" id="WP_169494599.1">
    <property type="nucleotide sequence ID" value="NZ_AP029021.1"/>
</dbReference>
<keyword evidence="3" id="KW-0997">Cell inner membrane</keyword>
<dbReference type="Proteomes" id="UP000583556">
    <property type="component" value="Unassembled WGS sequence"/>
</dbReference>
<dbReference type="PANTHER" id="PTHR28259:SF1">
    <property type="entry name" value="FLUORIDE EXPORT PROTEIN 1-RELATED"/>
    <property type="match status" value="1"/>
</dbReference>
<evidence type="ECO:0000256" key="4">
    <source>
        <dbReference type="ARBA" id="ARBA00022692"/>
    </source>
</evidence>
<comment type="similarity">
    <text evidence="10 12">Belongs to the fluoride channel Fluc/FEX (TC 1.A.43) family.</text>
</comment>
<evidence type="ECO:0000256" key="7">
    <source>
        <dbReference type="ARBA" id="ARBA00023065"/>
    </source>
</evidence>
<evidence type="ECO:0000256" key="10">
    <source>
        <dbReference type="ARBA" id="ARBA00035120"/>
    </source>
</evidence>
<reference evidence="13 14" key="1">
    <citation type="submission" date="2020-04" db="EMBL/GenBank/DDBJ databases">
        <title>Novosphingobium sp. TW-4 isolated from soil.</title>
        <authorList>
            <person name="Dahal R.H."/>
            <person name="Chaudhary D.K."/>
        </authorList>
    </citation>
    <scope>NUCLEOTIDE SEQUENCE [LARGE SCALE GENOMIC DNA]</scope>
    <source>
        <strain evidence="13 14">TW-4</strain>
    </source>
</reference>
<evidence type="ECO:0000256" key="11">
    <source>
        <dbReference type="ARBA" id="ARBA00035585"/>
    </source>
</evidence>
<dbReference type="InterPro" id="IPR003691">
    <property type="entry name" value="FluC"/>
</dbReference>
<keyword evidence="12" id="KW-0479">Metal-binding</keyword>
<sequence>MISTSSWQASGLVALGGGTGALLRFHVGRLVTALVGPAAAFPWGTFLINVSGSLAMGLLAGWLTRANGGEAWRLLLAVGVLGGFTTFSSFSLETALLIERGAIGLAATYAVGSVLAGLAGLFLGLIAMRGGVA</sequence>
<evidence type="ECO:0000256" key="1">
    <source>
        <dbReference type="ARBA" id="ARBA00004651"/>
    </source>
</evidence>
<gene>
    <name evidence="12 13" type="primary">crcB</name>
    <name evidence="12" type="synonym">fluC</name>
    <name evidence="13" type="ORF">HHL27_17095</name>
</gene>
<feature type="binding site" evidence="12">
    <location>
        <position position="82"/>
    </location>
    <ligand>
        <name>Na(+)</name>
        <dbReference type="ChEBI" id="CHEBI:29101"/>
        <note>structural</note>
    </ligand>
</feature>
<comment type="caution">
    <text evidence="13">The sequence shown here is derived from an EMBL/GenBank/DDBJ whole genome shotgun (WGS) entry which is preliminary data.</text>
</comment>
<keyword evidence="8 12" id="KW-0472">Membrane</keyword>
<organism evidence="13 14">
    <name type="scientific">Novosphingobium olei</name>
    <dbReference type="NCBI Taxonomy" id="2728851"/>
    <lineage>
        <taxon>Bacteria</taxon>
        <taxon>Pseudomonadati</taxon>
        <taxon>Pseudomonadota</taxon>
        <taxon>Alphaproteobacteria</taxon>
        <taxon>Sphingomonadales</taxon>
        <taxon>Sphingomonadaceae</taxon>
        <taxon>Novosphingobium</taxon>
    </lineage>
</organism>
<evidence type="ECO:0000256" key="9">
    <source>
        <dbReference type="ARBA" id="ARBA00023303"/>
    </source>
</evidence>
<keyword evidence="4 12" id="KW-0812">Transmembrane</keyword>
<comment type="function">
    <text evidence="12">Fluoride-specific ion channel. Important for reducing fluoride concentration in the cell, thus reducing its toxicity.</text>
</comment>
<dbReference type="AlphaFoldDB" id="A0A7Y0BSB5"/>
<keyword evidence="12" id="KW-0813">Transport</keyword>
<keyword evidence="2 12" id="KW-1003">Cell membrane</keyword>
<keyword evidence="7 12" id="KW-0406">Ion transport</keyword>
<evidence type="ECO:0000313" key="13">
    <source>
        <dbReference type="EMBL" id="NML95395.1"/>
    </source>
</evidence>
<keyword evidence="9 12" id="KW-0407">Ion channel</keyword>
<dbReference type="PANTHER" id="PTHR28259">
    <property type="entry name" value="FLUORIDE EXPORT PROTEIN 1-RELATED"/>
    <property type="match status" value="1"/>
</dbReference>
<accession>A0A7Y0BSB5</accession>
<evidence type="ECO:0000256" key="6">
    <source>
        <dbReference type="ARBA" id="ARBA00023053"/>
    </source>
</evidence>